<proteinExistence type="predicted"/>
<feature type="domain" description="Xylanolytic transcriptional activator regulatory" evidence="9">
    <location>
        <begin position="430"/>
        <end position="507"/>
    </location>
</feature>
<keyword evidence="11" id="KW-1185">Reference proteome</keyword>
<sequence length="821" mass="91879">MPPWHAYHVGKCDGGKPKCSSCMNKHRECRYQAVDKRKLPLRVAIELLSSRVDQLCLFIRQNGLEAPPMPQERDTALAKVLEVLGLAEVHSAAGGNEANSKSPNPNSASAVDDLLSDAPNSLPFSAPEITNDSNSNWAQASPDNTSQNSQSGLTMLSDPHSVSILPMIDTENLDIPITEQYQRTDEHSDTSLVNWDWTLDFGTYITPSSPDIQSTEPLQPPAEQSERLPEPFEPAVIQTPPSLDSDTRSTEEIEDLIDELSDRMGTLRFGPGGKARFYGPTSTFNLADAPISINTQTQRAVDYLDDTDWDRQVPLSLEEHLLTLYFTWQDPSFHVVDRELFEKGKTGWYGKEDTPFYSEALCYAMCSLGAAFETRYHPSFVTFPKSLGEFFGDRAKELLEIELDSPCVATVQALVILSSHEIGVGSDTRGWLYSGMALRLAFDLALHIDLSPYVARGSVTAADAELRQTVFWAAYMVDHLVGFYLGRPFYTNMEDVTVKKPNNDVDYREPCKWTPYASPIPFDDNSELFDCIGAVSQQEVSLCELMAPCGYFLYGTSGIPRALLQQLNANNVAKLLNWKAQLPSFLQINLNDHTSPYLPHVLLLHMQYYQNLIYTHRPWMSKGYLQPQPPKGPGSTHAREMCINSAISIAKILVLYETRYTLRRINIKAVSITSSAVLLLLFAAVSQYQTKEEENIIAHLSTCFRALDEFSLSWQSANRAKDLLVRLQHKWEVRTRATKPDRGPDGAGYPPRKRSRTLNGSDSIIPNEGRLQNEPETRDSQLESGLGWMLMLSGQLPSDGDEDLYSFVANTSIPESEYETI</sequence>
<dbReference type="EMBL" id="JAPZBT010000002">
    <property type="protein sequence ID" value="KAJ5374127.1"/>
    <property type="molecule type" value="Genomic_DNA"/>
</dbReference>
<dbReference type="InterPro" id="IPR036864">
    <property type="entry name" value="Zn2-C6_fun-type_DNA-bd_sf"/>
</dbReference>
<feature type="compositionally biased region" description="Low complexity" evidence="8">
    <location>
        <begin position="96"/>
        <end position="110"/>
    </location>
</feature>
<name>A0A9W9V9U7_9EURO</name>
<keyword evidence="6" id="KW-0804">Transcription</keyword>
<gene>
    <name evidence="10" type="ORF">N7517_006133</name>
</gene>
<organism evidence="10 11">
    <name type="scientific">Penicillium concentricum</name>
    <dbReference type="NCBI Taxonomy" id="293559"/>
    <lineage>
        <taxon>Eukaryota</taxon>
        <taxon>Fungi</taxon>
        <taxon>Dikarya</taxon>
        <taxon>Ascomycota</taxon>
        <taxon>Pezizomycotina</taxon>
        <taxon>Eurotiomycetes</taxon>
        <taxon>Eurotiomycetidae</taxon>
        <taxon>Eurotiales</taxon>
        <taxon>Aspergillaceae</taxon>
        <taxon>Penicillium</taxon>
    </lineage>
</organism>
<evidence type="ECO:0000259" key="9">
    <source>
        <dbReference type="SMART" id="SM00906"/>
    </source>
</evidence>
<dbReference type="RefSeq" id="XP_056580113.1">
    <property type="nucleotide sequence ID" value="XM_056723863.1"/>
</dbReference>
<dbReference type="GO" id="GO:0006351">
    <property type="term" value="P:DNA-templated transcription"/>
    <property type="evidence" value="ECO:0007669"/>
    <property type="project" value="InterPro"/>
</dbReference>
<dbReference type="Gene3D" id="4.10.240.10">
    <property type="entry name" value="Zn(2)-C6 fungal-type DNA-binding domain"/>
    <property type="match status" value="1"/>
</dbReference>
<dbReference type="PANTHER" id="PTHR31313">
    <property type="entry name" value="TY1 ENHANCER ACTIVATOR"/>
    <property type="match status" value="1"/>
</dbReference>
<keyword evidence="3" id="KW-0862">Zinc</keyword>
<evidence type="ECO:0000256" key="7">
    <source>
        <dbReference type="ARBA" id="ARBA00023242"/>
    </source>
</evidence>
<protein>
    <recommendedName>
        <fullName evidence="9">Xylanolytic transcriptional activator regulatory domain-containing protein</fullName>
    </recommendedName>
</protein>
<feature type="region of interest" description="Disordered" evidence="8">
    <location>
        <begin position="735"/>
        <end position="782"/>
    </location>
</feature>
<evidence type="ECO:0000256" key="1">
    <source>
        <dbReference type="ARBA" id="ARBA00004123"/>
    </source>
</evidence>
<dbReference type="GO" id="GO:0000981">
    <property type="term" value="F:DNA-binding transcription factor activity, RNA polymerase II-specific"/>
    <property type="evidence" value="ECO:0007669"/>
    <property type="project" value="InterPro"/>
</dbReference>
<evidence type="ECO:0000256" key="4">
    <source>
        <dbReference type="ARBA" id="ARBA00023015"/>
    </source>
</evidence>
<dbReference type="GO" id="GO:0005634">
    <property type="term" value="C:nucleus"/>
    <property type="evidence" value="ECO:0007669"/>
    <property type="project" value="UniProtKB-SubCell"/>
</dbReference>
<dbReference type="Pfam" id="PF04082">
    <property type="entry name" value="Fungal_trans"/>
    <property type="match status" value="1"/>
</dbReference>
<feature type="region of interest" description="Disordered" evidence="8">
    <location>
        <begin position="94"/>
        <end position="157"/>
    </location>
</feature>
<evidence type="ECO:0000256" key="2">
    <source>
        <dbReference type="ARBA" id="ARBA00022723"/>
    </source>
</evidence>
<keyword evidence="4" id="KW-0805">Transcription regulation</keyword>
<evidence type="ECO:0000313" key="11">
    <source>
        <dbReference type="Proteomes" id="UP001147752"/>
    </source>
</evidence>
<dbReference type="SMART" id="SM00906">
    <property type="entry name" value="Fungal_trans"/>
    <property type="match status" value="1"/>
</dbReference>
<dbReference type="GeneID" id="81463046"/>
<accession>A0A9W9V9U7</accession>
<keyword evidence="7" id="KW-0539">Nucleus</keyword>
<feature type="compositionally biased region" description="Polar residues" evidence="8">
    <location>
        <begin position="118"/>
        <end position="154"/>
    </location>
</feature>
<comment type="caution">
    <text evidence="10">The sequence shown here is derived from an EMBL/GenBank/DDBJ whole genome shotgun (WGS) entry which is preliminary data.</text>
</comment>
<dbReference type="CDD" id="cd12148">
    <property type="entry name" value="fungal_TF_MHR"/>
    <property type="match status" value="1"/>
</dbReference>
<dbReference type="InterPro" id="IPR007219">
    <property type="entry name" value="XnlR_reg_dom"/>
</dbReference>
<dbReference type="InterPro" id="IPR001138">
    <property type="entry name" value="Zn2Cys6_DnaBD"/>
</dbReference>
<evidence type="ECO:0000313" key="10">
    <source>
        <dbReference type="EMBL" id="KAJ5374127.1"/>
    </source>
</evidence>
<dbReference type="GO" id="GO:0003677">
    <property type="term" value="F:DNA binding"/>
    <property type="evidence" value="ECO:0007669"/>
    <property type="project" value="UniProtKB-KW"/>
</dbReference>
<dbReference type="CDD" id="cd00067">
    <property type="entry name" value="GAL4"/>
    <property type="match status" value="1"/>
</dbReference>
<dbReference type="Proteomes" id="UP001147752">
    <property type="component" value="Unassembled WGS sequence"/>
</dbReference>
<keyword evidence="2" id="KW-0479">Metal-binding</keyword>
<feature type="compositionally biased region" description="Basic and acidic residues" evidence="8">
    <location>
        <begin position="771"/>
        <end position="781"/>
    </location>
</feature>
<evidence type="ECO:0000256" key="5">
    <source>
        <dbReference type="ARBA" id="ARBA00023125"/>
    </source>
</evidence>
<keyword evidence="5" id="KW-0238">DNA-binding</keyword>
<evidence type="ECO:0000256" key="3">
    <source>
        <dbReference type="ARBA" id="ARBA00022833"/>
    </source>
</evidence>
<reference evidence="10" key="2">
    <citation type="journal article" date="2023" name="IMA Fungus">
        <title>Comparative genomic study of the Penicillium genus elucidates a diverse pangenome and 15 lateral gene transfer events.</title>
        <authorList>
            <person name="Petersen C."/>
            <person name="Sorensen T."/>
            <person name="Nielsen M.R."/>
            <person name="Sondergaard T.E."/>
            <person name="Sorensen J.L."/>
            <person name="Fitzpatrick D.A."/>
            <person name="Frisvad J.C."/>
            <person name="Nielsen K.L."/>
        </authorList>
    </citation>
    <scope>NUCLEOTIDE SEQUENCE</scope>
    <source>
        <strain evidence="10">IBT 3081</strain>
    </source>
</reference>
<dbReference type="InterPro" id="IPR051615">
    <property type="entry name" value="Transcr_Regulatory_Elem"/>
</dbReference>
<evidence type="ECO:0000256" key="8">
    <source>
        <dbReference type="SAM" id="MobiDB-lite"/>
    </source>
</evidence>
<dbReference type="GO" id="GO:0008270">
    <property type="term" value="F:zinc ion binding"/>
    <property type="evidence" value="ECO:0007669"/>
    <property type="project" value="InterPro"/>
</dbReference>
<reference evidence="10" key="1">
    <citation type="submission" date="2022-12" db="EMBL/GenBank/DDBJ databases">
        <authorList>
            <person name="Petersen C."/>
        </authorList>
    </citation>
    <scope>NUCLEOTIDE SEQUENCE</scope>
    <source>
        <strain evidence="10">IBT 3081</strain>
    </source>
</reference>
<feature type="compositionally biased region" description="Basic and acidic residues" evidence="8">
    <location>
        <begin position="735"/>
        <end position="744"/>
    </location>
</feature>
<evidence type="ECO:0000256" key="6">
    <source>
        <dbReference type="ARBA" id="ARBA00023163"/>
    </source>
</evidence>
<feature type="compositionally biased region" description="Polar residues" evidence="8">
    <location>
        <begin position="208"/>
        <end position="217"/>
    </location>
</feature>
<dbReference type="AlphaFoldDB" id="A0A9W9V9U7"/>
<dbReference type="OrthoDB" id="2154091at2759"/>
<feature type="region of interest" description="Disordered" evidence="8">
    <location>
        <begin position="208"/>
        <end position="228"/>
    </location>
</feature>
<comment type="subcellular location">
    <subcellularLocation>
        <location evidence="1">Nucleus</location>
    </subcellularLocation>
</comment>
<dbReference type="PANTHER" id="PTHR31313:SF77">
    <property type="entry name" value="ZN(II)2CYS6 TRANSCRIPTION FACTOR (EUROFUNG)"/>
    <property type="match status" value="1"/>
</dbReference>